<evidence type="ECO:0000259" key="1">
    <source>
        <dbReference type="Pfam" id="PF01370"/>
    </source>
</evidence>
<dbReference type="EMBL" id="JARAOO010000001">
    <property type="protein sequence ID" value="KAJ7981152.1"/>
    <property type="molecule type" value="Genomic_DNA"/>
</dbReference>
<protein>
    <submittedName>
        <fullName evidence="2">UDP-D-apiose/UDP-D-xylose synthase 2</fullName>
    </submittedName>
</protein>
<evidence type="ECO:0000313" key="2">
    <source>
        <dbReference type="EMBL" id="KAJ7981152.1"/>
    </source>
</evidence>
<accession>A0AAD7QGP1</accession>
<dbReference type="AlphaFoldDB" id="A0AAD7QGP1"/>
<gene>
    <name evidence="2" type="ORF">O6P43_000454</name>
</gene>
<dbReference type="PANTHER" id="PTHR43245">
    <property type="entry name" value="BIFUNCTIONAL POLYMYXIN RESISTANCE PROTEIN ARNA"/>
    <property type="match status" value="1"/>
</dbReference>
<dbReference type="PANTHER" id="PTHR43245:SF21">
    <property type="entry name" value="UDP-GLUCURONATE DECARBOXYLASE-RELATED"/>
    <property type="match status" value="1"/>
</dbReference>
<organism evidence="2 3">
    <name type="scientific">Quillaja saponaria</name>
    <name type="common">Soap bark tree</name>
    <dbReference type="NCBI Taxonomy" id="32244"/>
    <lineage>
        <taxon>Eukaryota</taxon>
        <taxon>Viridiplantae</taxon>
        <taxon>Streptophyta</taxon>
        <taxon>Embryophyta</taxon>
        <taxon>Tracheophyta</taxon>
        <taxon>Spermatophyta</taxon>
        <taxon>Magnoliopsida</taxon>
        <taxon>eudicotyledons</taxon>
        <taxon>Gunneridae</taxon>
        <taxon>Pentapetalae</taxon>
        <taxon>rosids</taxon>
        <taxon>fabids</taxon>
        <taxon>Fabales</taxon>
        <taxon>Quillajaceae</taxon>
        <taxon>Quillaja</taxon>
    </lineage>
</organism>
<feature type="domain" description="NAD-dependent epimerase/dehydratase" evidence="1">
    <location>
        <begin position="45"/>
        <end position="254"/>
    </location>
</feature>
<dbReference type="SUPFAM" id="SSF51735">
    <property type="entry name" value="NAD(P)-binding Rossmann-fold domains"/>
    <property type="match status" value="1"/>
</dbReference>
<dbReference type="KEGG" id="qsa:O6P43_000454"/>
<name>A0AAD7QGP1_QUISA</name>
<evidence type="ECO:0000313" key="3">
    <source>
        <dbReference type="Proteomes" id="UP001163823"/>
    </source>
</evidence>
<dbReference type="InterPro" id="IPR001509">
    <property type="entry name" value="Epimerase_deHydtase"/>
</dbReference>
<dbReference type="Pfam" id="PF01370">
    <property type="entry name" value="Epimerase"/>
    <property type="match status" value="1"/>
</dbReference>
<dbReference type="Proteomes" id="UP001163823">
    <property type="component" value="Chromosome 1"/>
</dbReference>
<proteinExistence type="predicted"/>
<dbReference type="InterPro" id="IPR036291">
    <property type="entry name" value="NAD(P)-bd_dom_sf"/>
</dbReference>
<comment type="caution">
    <text evidence="2">The sequence shown here is derived from an EMBL/GenBank/DDBJ whole genome shotgun (WGS) entry which is preliminary data.</text>
</comment>
<sequence length="336" mass="39003">MFDWWRWLHWVTPLREAYGRYFTQSHSFDTYSDRINHLLDQSSPWRDRIEFHKINITNNSHFETPIKASDLTINLDAICSPYQFKWKPLDTIRGNFLDAIQVVKYCTESKKRLIHFSTCEVYGKTVSSFLPEDRDLRQDPKFYLLKEDASPCIFGPVNKKDRWSYACAQQMMERLIYEEAEHGLAFTIVRPFNWIGQRMDFIPGVDGDKVRGVLDGFSNDLMSGEPLKLVDGGKSQRTFCYIKDAIEAVLLMIVYAKVAGKSAPSSSTKDVSSKVFYGEGYVDNDKRIPDMTIISKQLGWKPKTSLQDLLEITLSYQHQKCINSQKIKKKLSNPWC</sequence>
<dbReference type="InterPro" id="IPR050177">
    <property type="entry name" value="Lipid_A_modif_metabolic_enz"/>
</dbReference>
<dbReference type="Gene3D" id="3.40.50.720">
    <property type="entry name" value="NAD(P)-binding Rossmann-like Domain"/>
    <property type="match status" value="1"/>
</dbReference>
<reference evidence="2 3" key="1">
    <citation type="journal article" date="2023" name="Science">
        <title>Elucidation of the pathway for biosynthesis of saponin adjuvants from the soapbark tree.</title>
        <authorList>
            <person name="Reed J."/>
            <person name="Orme A."/>
            <person name="El-Demerdash A."/>
            <person name="Owen C."/>
            <person name="Martin L.B.B."/>
            <person name="Misra R.C."/>
            <person name="Kikuchi S."/>
            <person name="Rejzek M."/>
            <person name="Martin A.C."/>
            <person name="Harkess A."/>
            <person name="Leebens-Mack J."/>
            <person name="Louveau T."/>
            <person name="Stephenson M.J."/>
            <person name="Osbourn A."/>
        </authorList>
    </citation>
    <scope>NUCLEOTIDE SEQUENCE [LARGE SCALE GENOMIC DNA]</scope>
    <source>
        <strain evidence="2">S10</strain>
    </source>
</reference>
<keyword evidence="3" id="KW-1185">Reference proteome</keyword>